<evidence type="ECO:0000313" key="3">
    <source>
        <dbReference type="EMBL" id="KAK7382497.1"/>
    </source>
</evidence>
<feature type="transmembrane region" description="Helical" evidence="1">
    <location>
        <begin position="54"/>
        <end position="71"/>
    </location>
</feature>
<comment type="caution">
    <text evidence="3">The sequence shown here is derived from an EMBL/GenBank/DDBJ whole genome shotgun (WGS) entry which is preliminary data.</text>
</comment>
<keyword evidence="4" id="KW-1185">Reference proteome</keyword>
<gene>
    <name evidence="3" type="ORF">VNO80_01350</name>
</gene>
<protein>
    <recommendedName>
        <fullName evidence="2">Mono-/di-acylglycerol lipase N-terminal domain-containing protein</fullName>
    </recommendedName>
</protein>
<dbReference type="EMBL" id="JAYMYR010000001">
    <property type="protein sequence ID" value="KAK7382497.1"/>
    <property type="molecule type" value="Genomic_DNA"/>
</dbReference>
<evidence type="ECO:0000313" key="4">
    <source>
        <dbReference type="Proteomes" id="UP001374584"/>
    </source>
</evidence>
<sequence length="161" mass="18227">MAIMANALDMLCLHQREGHCGHNATTLQVPRKAHSQFLSYVSVSHTQTIFQTPIYVFIFLLVPQIFLHTFFFSADSMTVDAMVTAAGSAATLYLLFMQRKKAEEEWSRARTLRAKPAQAPTNLFESIVTLSETLRFTYSETIGKWPIADLAFGINSFMRKQ</sequence>
<dbReference type="Proteomes" id="UP001374584">
    <property type="component" value="Unassembled WGS sequence"/>
</dbReference>
<feature type="transmembrane region" description="Helical" evidence="1">
    <location>
        <begin position="77"/>
        <end position="96"/>
    </location>
</feature>
<organism evidence="3 4">
    <name type="scientific">Phaseolus coccineus</name>
    <name type="common">Scarlet runner bean</name>
    <name type="synonym">Phaseolus multiflorus</name>
    <dbReference type="NCBI Taxonomy" id="3886"/>
    <lineage>
        <taxon>Eukaryota</taxon>
        <taxon>Viridiplantae</taxon>
        <taxon>Streptophyta</taxon>
        <taxon>Embryophyta</taxon>
        <taxon>Tracheophyta</taxon>
        <taxon>Spermatophyta</taxon>
        <taxon>Magnoliopsida</taxon>
        <taxon>eudicotyledons</taxon>
        <taxon>Gunneridae</taxon>
        <taxon>Pentapetalae</taxon>
        <taxon>rosids</taxon>
        <taxon>fabids</taxon>
        <taxon>Fabales</taxon>
        <taxon>Fabaceae</taxon>
        <taxon>Papilionoideae</taxon>
        <taxon>50 kb inversion clade</taxon>
        <taxon>NPAAA clade</taxon>
        <taxon>indigoferoid/millettioid clade</taxon>
        <taxon>Phaseoleae</taxon>
        <taxon>Phaseolus</taxon>
    </lineage>
</organism>
<dbReference type="AlphaFoldDB" id="A0AAN9WWJ1"/>
<dbReference type="Pfam" id="PF03893">
    <property type="entry name" value="Lipase3_N"/>
    <property type="match status" value="1"/>
</dbReference>
<dbReference type="PANTHER" id="PTHR46023:SF6">
    <property type="entry name" value="LIPASE CLASS 3 FAMILY PROTEIN"/>
    <property type="match status" value="1"/>
</dbReference>
<evidence type="ECO:0000256" key="1">
    <source>
        <dbReference type="SAM" id="Phobius"/>
    </source>
</evidence>
<keyword evidence="1" id="KW-0812">Transmembrane</keyword>
<dbReference type="GO" id="GO:0016042">
    <property type="term" value="P:lipid catabolic process"/>
    <property type="evidence" value="ECO:0007669"/>
    <property type="project" value="InterPro"/>
</dbReference>
<keyword evidence="1" id="KW-1133">Transmembrane helix</keyword>
<keyword evidence="1" id="KW-0472">Membrane</keyword>
<dbReference type="PANTHER" id="PTHR46023">
    <property type="entry name" value="LIPASE CLASS 3 PROTEIN-LIKE"/>
    <property type="match status" value="1"/>
</dbReference>
<proteinExistence type="predicted"/>
<name>A0AAN9WWJ1_PHACN</name>
<dbReference type="InterPro" id="IPR005592">
    <property type="entry name" value="Mono/diacylglycerol_lipase_N"/>
</dbReference>
<feature type="domain" description="Mono-/di-acylglycerol lipase N-terminal" evidence="2">
    <location>
        <begin position="116"/>
        <end position="153"/>
    </location>
</feature>
<accession>A0AAN9WWJ1</accession>
<evidence type="ECO:0000259" key="2">
    <source>
        <dbReference type="Pfam" id="PF03893"/>
    </source>
</evidence>
<reference evidence="3 4" key="1">
    <citation type="submission" date="2024-01" db="EMBL/GenBank/DDBJ databases">
        <title>The genomes of 5 underutilized Papilionoideae crops provide insights into root nodulation and disease resistanc.</title>
        <authorList>
            <person name="Jiang F."/>
        </authorList>
    </citation>
    <scope>NUCLEOTIDE SEQUENCE [LARGE SCALE GENOMIC DNA]</scope>
    <source>
        <strain evidence="3">JINMINGXINNONG_FW02</strain>
        <tissue evidence="3">Leaves</tissue>
    </source>
</reference>